<comment type="caution">
    <text evidence="4">The sequence shown here is derived from an EMBL/GenBank/DDBJ whole genome shotgun (WGS) entry which is preliminary data.</text>
</comment>
<reference evidence="4 5" key="1">
    <citation type="submission" date="2014-02" db="EMBL/GenBank/DDBJ databases">
        <title>The genome sequence of Colletotrichum salicis CBS 607.94.</title>
        <authorList>
            <person name="Baroncelli R."/>
            <person name="Thon M.R."/>
        </authorList>
    </citation>
    <scope>NUCLEOTIDE SEQUENCE [LARGE SCALE GENOMIC DNA]</scope>
    <source>
        <strain evidence="4 5">CBS 607.94</strain>
    </source>
</reference>
<evidence type="ECO:0000313" key="5">
    <source>
        <dbReference type="Proteomes" id="UP000070121"/>
    </source>
</evidence>
<name>A0A135SCQ0_9PEZI</name>
<dbReference type="InterPro" id="IPR036770">
    <property type="entry name" value="Ankyrin_rpt-contain_sf"/>
</dbReference>
<evidence type="ECO:0000256" key="1">
    <source>
        <dbReference type="ARBA" id="ARBA00022737"/>
    </source>
</evidence>
<dbReference type="SMART" id="SM00248">
    <property type="entry name" value="ANK"/>
    <property type="match status" value="4"/>
</dbReference>
<accession>A0A135SCQ0</accession>
<organism evidence="4 5">
    <name type="scientific">Colletotrichum salicis</name>
    <dbReference type="NCBI Taxonomy" id="1209931"/>
    <lineage>
        <taxon>Eukaryota</taxon>
        <taxon>Fungi</taxon>
        <taxon>Dikarya</taxon>
        <taxon>Ascomycota</taxon>
        <taxon>Pezizomycotina</taxon>
        <taxon>Sordariomycetes</taxon>
        <taxon>Hypocreomycetidae</taxon>
        <taxon>Glomerellales</taxon>
        <taxon>Glomerellaceae</taxon>
        <taxon>Colletotrichum</taxon>
        <taxon>Colletotrichum acutatum species complex</taxon>
    </lineage>
</organism>
<dbReference type="Gene3D" id="1.25.40.20">
    <property type="entry name" value="Ankyrin repeat-containing domain"/>
    <property type="match status" value="1"/>
</dbReference>
<dbReference type="EMBL" id="JFFI01002437">
    <property type="protein sequence ID" value="KXH33698.1"/>
    <property type="molecule type" value="Genomic_DNA"/>
</dbReference>
<dbReference type="PANTHER" id="PTHR24134:SF9">
    <property type="entry name" value="ANKYRIN REPEAT AND SOCS BOX PROTEIN 8"/>
    <property type="match status" value="1"/>
</dbReference>
<dbReference type="Pfam" id="PF13606">
    <property type="entry name" value="Ank_3"/>
    <property type="match status" value="1"/>
</dbReference>
<evidence type="ECO:0000256" key="2">
    <source>
        <dbReference type="ARBA" id="ARBA00023043"/>
    </source>
</evidence>
<proteinExistence type="predicted"/>
<dbReference type="Proteomes" id="UP000070121">
    <property type="component" value="Unassembled WGS sequence"/>
</dbReference>
<dbReference type="Pfam" id="PF12796">
    <property type="entry name" value="Ank_2"/>
    <property type="match status" value="1"/>
</dbReference>
<gene>
    <name evidence="4" type="ORF">CSAL01_11631</name>
</gene>
<keyword evidence="1" id="KW-0677">Repeat</keyword>
<sequence>MPSDELSAELWLFVSSYLSQSDKARLIRVNQRLHDILEHDLYMKGISDDDSDCVTHTLKTGNLDMLKRAHGFGADIAKAYPVAVLGQEESPPSGPMDRYFHRRIGCGMNYLNLDRMTTWGTLLYQAAAGGHFKMVRWLLEQNVDVDGPGRSMCLCMPIGKRASGRFARSFSASYRPAYKALHIALCQRSAFWDPELGAETSLFAPYTSETKIWGLDALESSRPLNALHDAARAGNLEMITYLVEDRGIPVDSPDEMGATPIDYACEYHPSSRNPSKEQEVVSHLLSLGSKVQISFSSSLDDSGLVDVDTALDDAIIRGSTKAVKRLAMVEDCLWFTHYGCSGPKLSQLRWLFTPSGDAHENYWDLTLDSLAAISEDLIRQTKQTHRPEYAALQYELQSTFLLVCQLSSCPPMMHYDKERHELSGSSLGMLALCVTIGAMDWEPSEAGLDDLGLADDLGRKSDWHAGHGSGPVFSPRSIDPFIRLLAREGAWFPSGKNDLQGIARVYEAWKICVRDLHERPDITPEWALAIRDDLDDCSERPKVEEMLRQHGLIDEGNYVEEEDSDYAESAGEDENNNEEESVEG</sequence>
<dbReference type="OrthoDB" id="341259at2759"/>
<dbReference type="SUPFAM" id="SSF48403">
    <property type="entry name" value="Ankyrin repeat"/>
    <property type="match status" value="1"/>
</dbReference>
<keyword evidence="5" id="KW-1185">Reference proteome</keyword>
<feature type="compositionally biased region" description="Acidic residues" evidence="3">
    <location>
        <begin position="557"/>
        <end position="584"/>
    </location>
</feature>
<dbReference type="AlphaFoldDB" id="A0A135SCQ0"/>
<feature type="region of interest" description="Disordered" evidence="3">
    <location>
        <begin position="548"/>
        <end position="584"/>
    </location>
</feature>
<dbReference type="STRING" id="1209931.A0A135SCQ0"/>
<dbReference type="InterPro" id="IPR002110">
    <property type="entry name" value="Ankyrin_rpt"/>
</dbReference>
<evidence type="ECO:0000256" key="3">
    <source>
        <dbReference type="SAM" id="MobiDB-lite"/>
    </source>
</evidence>
<dbReference type="PANTHER" id="PTHR24134">
    <property type="entry name" value="ANKYRIN REPEAT-CONTAINING PROTEIN DDB_G0279043"/>
    <property type="match status" value="1"/>
</dbReference>
<protein>
    <submittedName>
        <fullName evidence="4">Uncharacterized protein</fullName>
    </submittedName>
</protein>
<keyword evidence="2" id="KW-0040">ANK repeat</keyword>
<evidence type="ECO:0000313" key="4">
    <source>
        <dbReference type="EMBL" id="KXH33698.1"/>
    </source>
</evidence>